<dbReference type="AlphaFoldDB" id="D2QT80"/>
<evidence type="ECO:0000259" key="2">
    <source>
        <dbReference type="Pfam" id="PF26303"/>
    </source>
</evidence>
<evidence type="ECO:0000313" key="3">
    <source>
        <dbReference type="EMBL" id="ADB42012.1"/>
    </source>
</evidence>
<keyword evidence="4" id="KW-1185">Reference proteome</keyword>
<accession>D2QT80</accession>
<gene>
    <name evidence="3" type="ordered locus">Slin_6050</name>
</gene>
<evidence type="ECO:0000313" key="4">
    <source>
        <dbReference type="Proteomes" id="UP000002028"/>
    </source>
</evidence>
<dbReference type="EMBL" id="CP001769">
    <property type="protein sequence ID" value="ADB42012.1"/>
    <property type="molecule type" value="Genomic_DNA"/>
</dbReference>
<sequence>MYRSLVAKLTIQAMTPLRRHAVLRRVKDITLSATLSLALLNGAVLLQSCSNNSSDEQEERTETSFKQGVRTYITETAPGNFKITDEVQTGPDKAGAIVNYYDGHRDTLSVEAAKRLVETDKSTSTYLNNPGAYHSYHHNGLANALLWGSLGYMLGRNNSSQFQNDQRRYGSGFYTNPSLFQRSTQVGENIRSSRVTRTVRPSGGRSGFFSGRSRSFSG</sequence>
<dbReference type="eggNOG" id="ENOG502ZIB8">
    <property type="taxonomic scope" value="Bacteria"/>
</dbReference>
<dbReference type="Pfam" id="PF26303">
    <property type="entry name" value="UPF0323"/>
    <property type="match status" value="1"/>
</dbReference>
<dbReference type="InterPro" id="IPR059092">
    <property type="entry name" value="UPF0323_dom"/>
</dbReference>
<feature type="domain" description="UPF0323" evidence="2">
    <location>
        <begin position="69"/>
        <end position="189"/>
    </location>
</feature>
<protein>
    <recommendedName>
        <fullName evidence="2">UPF0323 domain-containing protein</fullName>
    </recommendedName>
</protein>
<evidence type="ECO:0000256" key="1">
    <source>
        <dbReference type="SAM" id="MobiDB-lite"/>
    </source>
</evidence>
<reference evidence="3 4" key="1">
    <citation type="journal article" date="2010" name="Stand. Genomic Sci.">
        <title>Complete genome sequence of Spirosoma linguale type strain (1).</title>
        <authorList>
            <person name="Lail K."/>
            <person name="Sikorski J."/>
            <person name="Saunders E."/>
            <person name="Lapidus A."/>
            <person name="Glavina Del Rio T."/>
            <person name="Copeland A."/>
            <person name="Tice H."/>
            <person name="Cheng J.-F."/>
            <person name="Lucas S."/>
            <person name="Nolan M."/>
            <person name="Bruce D."/>
            <person name="Goodwin L."/>
            <person name="Pitluck S."/>
            <person name="Ivanova N."/>
            <person name="Mavromatis K."/>
            <person name="Ovchinnikova G."/>
            <person name="Pati A."/>
            <person name="Chen A."/>
            <person name="Palaniappan K."/>
            <person name="Land M."/>
            <person name="Hauser L."/>
            <person name="Chang Y.-J."/>
            <person name="Jeffries C.D."/>
            <person name="Chain P."/>
            <person name="Brettin T."/>
            <person name="Detter J.C."/>
            <person name="Schuetze A."/>
            <person name="Rohde M."/>
            <person name="Tindall B.J."/>
            <person name="Goeker M."/>
            <person name="Bristow J."/>
            <person name="Eisen J.A."/>
            <person name="Markowitz V."/>
            <person name="Hugenholtz P."/>
            <person name="Kyrpides N.C."/>
            <person name="Klenk H.-P."/>
            <person name="Chen F."/>
        </authorList>
    </citation>
    <scope>NUCLEOTIDE SEQUENCE [LARGE SCALE GENOMIC DNA]</scope>
    <source>
        <strain evidence="4">ATCC 33905 / DSM 74 / LMG 10896 / Claus 1</strain>
    </source>
</reference>
<organism evidence="3 4">
    <name type="scientific">Spirosoma linguale (strain ATCC 33905 / DSM 74 / LMG 10896 / Claus 1)</name>
    <dbReference type="NCBI Taxonomy" id="504472"/>
    <lineage>
        <taxon>Bacteria</taxon>
        <taxon>Pseudomonadati</taxon>
        <taxon>Bacteroidota</taxon>
        <taxon>Cytophagia</taxon>
        <taxon>Cytophagales</taxon>
        <taxon>Cytophagaceae</taxon>
        <taxon>Spirosoma</taxon>
    </lineage>
</organism>
<dbReference type="STRING" id="504472.Slin_6050"/>
<name>D2QT80_SPILD</name>
<dbReference type="Proteomes" id="UP000002028">
    <property type="component" value="Chromosome"/>
</dbReference>
<dbReference type="KEGG" id="sli:Slin_6050"/>
<feature type="region of interest" description="Disordered" evidence="1">
    <location>
        <begin position="198"/>
        <end position="218"/>
    </location>
</feature>
<dbReference type="HOGENOM" id="CLU_1336824_0_0_10"/>
<proteinExistence type="predicted"/>